<dbReference type="Proteomes" id="UP000255125">
    <property type="component" value="Unassembled WGS sequence"/>
</dbReference>
<sequence>MSKVFYVPGQTSIIDYAREIAPGKWATRCRLLMLPELQISHPGAVLGNEEAFLLDQEATHGTRPTETTATRYDYAFSHLAVSDFAADEQCDSFKLECCEVGNVTRIFAHWDGRYWTFLGLANLPHQVIVERLSQSRTGATTI</sequence>
<evidence type="ECO:0000313" key="2">
    <source>
        <dbReference type="Proteomes" id="UP000255125"/>
    </source>
</evidence>
<dbReference type="GeneID" id="70099364"/>
<reference evidence="1 2" key="1">
    <citation type="submission" date="2018-06" db="EMBL/GenBank/DDBJ databases">
        <authorList>
            <consortium name="Pathogen Informatics"/>
            <person name="Doyle S."/>
        </authorList>
    </citation>
    <scope>NUCLEOTIDE SEQUENCE [LARGE SCALE GENOMIC DNA]</scope>
    <source>
        <strain evidence="1 2">NCTC10392</strain>
    </source>
</reference>
<dbReference type="OrthoDB" id="6863664at2"/>
<name>A0A379I814_PSEFL</name>
<dbReference type="EMBL" id="UGUS01000002">
    <property type="protein sequence ID" value="SUD28687.1"/>
    <property type="molecule type" value="Genomic_DNA"/>
</dbReference>
<gene>
    <name evidence="1" type="ORF">NCTC10392_00904</name>
</gene>
<protein>
    <submittedName>
        <fullName evidence="1">Uncharacterized protein</fullName>
    </submittedName>
</protein>
<proteinExistence type="predicted"/>
<organism evidence="1 2">
    <name type="scientific">Pseudomonas fluorescens</name>
    <dbReference type="NCBI Taxonomy" id="294"/>
    <lineage>
        <taxon>Bacteria</taxon>
        <taxon>Pseudomonadati</taxon>
        <taxon>Pseudomonadota</taxon>
        <taxon>Gammaproteobacteria</taxon>
        <taxon>Pseudomonadales</taxon>
        <taxon>Pseudomonadaceae</taxon>
        <taxon>Pseudomonas</taxon>
    </lineage>
</organism>
<accession>A0A379I814</accession>
<dbReference type="KEGG" id="pfn:HZ99_21740"/>
<dbReference type="RefSeq" id="WP_038445851.1">
    <property type="nucleotide sequence ID" value="NZ_CP008896.1"/>
</dbReference>
<evidence type="ECO:0000313" key="1">
    <source>
        <dbReference type="EMBL" id="SUD28687.1"/>
    </source>
</evidence>
<dbReference type="AlphaFoldDB" id="A0A379I814"/>